<evidence type="ECO:0000256" key="1">
    <source>
        <dbReference type="SAM" id="SignalP"/>
    </source>
</evidence>
<organism evidence="2 3">
    <name type="scientific">Amanita thiersii Skay4041</name>
    <dbReference type="NCBI Taxonomy" id="703135"/>
    <lineage>
        <taxon>Eukaryota</taxon>
        <taxon>Fungi</taxon>
        <taxon>Dikarya</taxon>
        <taxon>Basidiomycota</taxon>
        <taxon>Agaricomycotina</taxon>
        <taxon>Agaricomycetes</taxon>
        <taxon>Agaricomycetidae</taxon>
        <taxon>Agaricales</taxon>
        <taxon>Pluteineae</taxon>
        <taxon>Amanitaceae</taxon>
        <taxon>Amanita</taxon>
    </lineage>
</organism>
<keyword evidence="3" id="KW-1185">Reference proteome</keyword>
<reference evidence="2 3" key="1">
    <citation type="submission" date="2014-02" db="EMBL/GenBank/DDBJ databases">
        <title>Transposable element dynamics among asymbiotic and ectomycorrhizal Amanita fungi.</title>
        <authorList>
            <consortium name="DOE Joint Genome Institute"/>
            <person name="Hess J."/>
            <person name="Skrede I."/>
            <person name="Wolfe B."/>
            <person name="LaButti K."/>
            <person name="Ohm R.A."/>
            <person name="Grigoriev I.V."/>
            <person name="Pringle A."/>
        </authorList>
    </citation>
    <scope>NUCLEOTIDE SEQUENCE [LARGE SCALE GENOMIC DNA]</scope>
    <source>
        <strain evidence="2 3">SKay4041</strain>
    </source>
</reference>
<gene>
    <name evidence="2" type="ORF">AMATHDRAFT_68236</name>
</gene>
<sequence length="82" mass="9112">MTVVRLKCLVKAHLQLILLASGHVAWRLSGSTLYCTENHSMGKRRTPKGKPIPIDAWHPLPVLQHQVFVKGSLVKRQGLAPP</sequence>
<name>A0A2A9N8S1_9AGAR</name>
<evidence type="ECO:0000313" key="3">
    <source>
        <dbReference type="Proteomes" id="UP000242287"/>
    </source>
</evidence>
<evidence type="ECO:0000313" key="2">
    <source>
        <dbReference type="EMBL" id="PFH47215.1"/>
    </source>
</evidence>
<evidence type="ECO:0008006" key="4">
    <source>
        <dbReference type="Google" id="ProtNLM"/>
    </source>
</evidence>
<protein>
    <recommendedName>
        <fullName evidence="4">Secreted protein</fullName>
    </recommendedName>
</protein>
<accession>A0A2A9N8S1</accession>
<proteinExistence type="predicted"/>
<dbReference type="EMBL" id="KZ302127">
    <property type="protein sequence ID" value="PFH47215.1"/>
    <property type="molecule type" value="Genomic_DNA"/>
</dbReference>
<dbReference type="AlphaFoldDB" id="A0A2A9N8S1"/>
<dbReference type="Proteomes" id="UP000242287">
    <property type="component" value="Unassembled WGS sequence"/>
</dbReference>
<keyword evidence="1" id="KW-0732">Signal</keyword>
<feature type="chain" id="PRO_5012044010" description="Secreted protein" evidence="1">
    <location>
        <begin position="23"/>
        <end position="82"/>
    </location>
</feature>
<feature type="signal peptide" evidence="1">
    <location>
        <begin position="1"/>
        <end position="22"/>
    </location>
</feature>